<dbReference type="Proteomes" id="UP001055879">
    <property type="component" value="Linkage Group LG14"/>
</dbReference>
<name>A0ACB8Y315_ARCLA</name>
<accession>A0ACB8Y315</accession>
<gene>
    <name evidence="1" type="ORF">L6452_37747</name>
</gene>
<reference evidence="2" key="1">
    <citation type="journal article" date="2022" name="Mol. Ecol. Resour.">
        <title>The genomes of chicory, endive, great burdock and yacon provide insights into Asteraceae palaeo-polyploidization history and plant inulin production.</title>
        <authorList>
            <person name="Fan W."/>
            <person name="Wang S."/>
            <person name="Wang H."/>
            <person name="Wang A."/>
            <person name="Jiang F."/>
            <person name="Liu H."/>
            <person name="Zhao H."/>
            <person name="Xu D."/>
            <person name="Zhang Y."/>
        </authorList>
    </citation>
    <scope>NUCLEOTIDE SEQUENCE [LARGE SCALE GENOMIC DNA]</scope>
    <source>
        <strain evidence="2">cv. Niubang</strain>
    </source>
</reference>
<organism evidence="1 2">
    <name type="scientific">Arctium lappa</name>
    <name type="common">Greater burdock</name>
    <name type="synonym">Lappa major</name>
    <dbReference type="NCBI Taxonomy" id="4217"/>
    <lineage>
        <taxon>Eukaryota</taxon>
        <taxon>Viridiplantae</taxon>
        <taxon>Streptophyta</taxon>
        <taxon>Embryophyta</taxon>
        <taxon>Tracheophyta</taxon>
        <taxon>Spermatophyta</taxon>
        <taxon>Magnoliopsida</taxon>
        <taxon>eudicotyledons</taxon>
        <taxon>Gunneridae</taxon>
        <taxon>Pentapetalae</taxon>
        <taxon>asterids</taxon>
        <taxon>campanulids</taxon>
        <taxon>Asterales</taxon>
        <taxon>Asteraceae</taxon>
        <taxon>Carduoideae</taxon>
        <taxon>Cardueae</taxon>
        <taxon>Arctiinae</taxon>
        <taxon>Arctium</taxon>
    </lineage>
</organism>
<reference evidence="1 2" key="2">
    <citation type="journal article" date="2022" name="Mol. Ecol. Resour.">
        <title>The genomes of chicory, endive, great burdock and yacon provide insights into Asteraceae paleo-polyploidization history and plant inulin production.</title>
        <authorList>
            <person name="Fan W."/>
            <person name="Wang S."/>
            <person name="Wang H."/>
            <person name="Wang A."/>
            <person name="Jiang F."/>
            <person name="Liu H."/>
            <person name="Zhao H."/>
            <person name="Xu D."/>
            <person name="Zhang Y."/>
        </authorList>
    </citation>
    <scope>NUCLEOTIDE SEQUENCE [LARGE SCALE GENOMIC DNA]</scope>
    <source>
        <strain evidence="2">cv. Niubang</strain>
    </source>
</reference>
<sequence>MFYMHMGLIILYIFGAQNFVHSCKKTPSTFRPKHSELADRRHFSDILSVRPKHSELLRLSGCCCEMRFSCMGDSEWLF</sequence>
<evidence type="ECO:0000313" key="2">
    <source>
        <dbReference type="Proteomes" id="UP001055879"/>
    </source>
</evidence>
<protein>
    <submittedName>
        <fullName evidence="1">Uncharacterized protein</fullName>
    </submittedName>
</protein>
<keyword evidence="2" id="KW-1185">Reference proteome</keyword>
<evidence type="ECO:0000313" key="1">
    <source>
        <dbReference type="EMBL" id="KAI3678453.1"/>
    </source>
</evidence>
<proteinExistence type="predicted"/>
<comment type="caution">
    <text evidence="1">The sequence shown here is derived from an EMBL/GenBank/DDBJ whole genome shotgun (WGS) entry which is preliminary data.</text>
</comment>
<dbReference type="EMBL" id="CM042060">
    <property type="protein sequence ID" value="KAI3678453.1"/>
    <property type="molecule type" value="Genomic_DNA"/>
</dbReference>